<evidence type="ECO:0000256" key="4">
    <source>
        <dbReference type="RuleBase" id="RU369029"/>
    </source>
</evidence>
<evidence type="ECO:0000256" key="3">
    <source>
        <dbReference type="ARBA" id="ARBA00023242"/>
    </source>
</evidence>
<evidence type="ECO:0000256" key="2">
    <source>
        <dbReference type="ARBA" id="ARBA00006081"/>
    </source>
</evidence>
<protein>
    <recommendedName>
        <fullName evidence="4">Ninja-family protein</fullName>
    </recommendedName>
    <alternativeName>
        <fullName evidence="4">ABI-binding protein</fullName>
    </alternativeName>
</protein>
<dbReference type="PANTHER" id="PTHR31413:SF15">
    <property type="entry name" value="NINJA-FAMILY PROTEIN"/>
    <property type="match status" value="1"/>
</dbReference>
<dbReference type="GO" id="GO:0007165">
    <property type="term" value="P:signal transduction"/>
    <property type="evidence" value="ECO:0007669"/>
    <property type="project" value="InterPro"/>
</dbReference>
<keyword evidence="3 4" id="KW-0539">Nucleus</keyword>
<dbReference type="eggNOG" id="ENOG502RY6H">
    <property type="taxonomic scope" value="Eukaryota"/>
</dbReference>
<dbReference type="Pfam" id="PF16135">
    <property type="entry name" value="TDBD"/>
    <property type="match status" value="1"/>
</dbReference>
<feature type="region of interest" description="Disordered" evidence="5">
    <location>
        <begin position="1"/>
        <end position="23"/>
    </location>
</feature>
<accession>A0A022RNW5</accession>
<comment type="subcellular location">
    <subcellularLocation>
        <location evidence="1 4">Nucleus</location>
    </subcellularLocation>
</comment>
<gene>
    <name evidence="7" type="ORF">MIMGU_mgv1a021447mg</name>
</gene>
<reference evidence="7 8" key="1">
    <citation type="journal article" date="2013" name="Proc. Natl. Acad. Sci. U.S.A.">
        <title>Fine-scale variation in meiotic recombination in Mimulus inferred from population shotgun sequencing.</title>
        <authorList>
            <person name="Hellsten U."/>
            <person name="Wright K.M."/>
            <person name="Jenkins J."/>
            <person name="Shu S."/>
            <person name="Yuan Y."/>
            <person name="Wessler S.R."/>
            <person name="Schmutz J."/>
            <person name="Willis J.H."/>
            <person name="Rokhsar D.S."/>
        </authorList>
    </citation>
    <scope>NUCLEOTIDE SEQUENCE [LARGE SCALE GENOMIC DNA]</scope>
    <source>
        <strain evidence="8">cv. DUN x IM62</strain>
    </source>
</reference>
<dbReference type="PANTHER" id="PTHR31413">
    <property type="entry name" value="AFP HOMOLOG 2"/>
    <property type="match status" value="1"/>
</dbReference>
<name>A0A022RNW5_ERYGU</name>
<dbReference type="STRING" id="4155.A0A022RNW5"/>
<evidence type="ECO:0000313" key="8">
    <source>
        <dbReference type="Proteomes" id="UP000030748"/>
    </source>
</evidence>
<sequence length="100" mass="10859">MKETGVSPIEKHPSPPNNNNSLNLNLNASPGLRNMPCVSATGNGPHGRTVTGFLYKYNQTEVIIMCVCHRSLFSPAEFVEHAGGVDVLNPLRHITMIAHP</sequence>
<comment type="function">
    <text evidence="4">Acts as a negative regulator of abscisic acid (ABA) response.</text>
</comment>
<proteinExistence type="inferred from homology"/>
<feature type="domain" description="Tify" evidence="6">
    <location>
        <begin position="64"/>
        <end position="96"/>
    </location>
</feature>
<evidence type="ECO:0000256" key="5">
    <source>
        <dbReference type="SAM" id="MobiDB-lite"/>
    </source>
</evidence>
<dbReference type="Proteomes" id="UP000030748">
    <property type="component" value="Unassembled WGS sequence"/>
</dbReference>
<feature type="compositionally biased region" description="Basic and acidic residues" evidence="5">
    <location>
        <begin position="1"/>
        <end position="13"/>
    </location>
</feature>
<evidence type="ECO:0000259" key="6">
    <source>
        <dbReference type="Pfam" id="PF16135"/>
    </source>
</evidence>
<dbReference type="GO" id="GO:0005634">
    <property type="term" value="C:nucleus"/>
    <property type="evidence" value="ECO:0007669"/>
    <property type="project" value="UniProtKB-SubCell"/>
</dbReference>
<evidence type="ECO:0000313" key="7">
    <source>
        <dbReference type="EMBL" id="EYU40630.1"/>
    </source>
</evidence>
<dbReference type="InterPro" id="IPR031307">
    <property type="entry name" value="Ninja_fam"/>
</dbReference>
<comment type="similarity">
    <text evidence="2 4">Belongs to the Ninja family.</text>
</comment>
<evidence type="ECO:0000256" key="1">
    <source>
        <dbReference type="ARBA" id="ARBA00004123"/>
    </source>
</evidence>
<dbReference type="InterPro" id="IPR032308">
    <property type="entry name" value="TDBD"/>
</dbReference>
<dbReference type="EMBL" id="KI630394">
    <property type="protein sequence ID" value="EYU40630.1"/>
    <property type="molecule type" value="Genomic_DNA"/>
</dbReference>
<organism evidence="7 8">
    <name type="scientific">Erythranthe guttata</name>
    <name type="common">Yellow monkey flower</name>
    <name type="synonym">Mimulus guttatus</name>
    <dbReference type="NCBI Taxonomy" id="4155"/>
    <lineage>
        <taxon>Eukaryota</taxon>
        <taxon>Viridiplantae</taxon>
        <taxon>Streptophyta</taxon>
        <taxon>Embryophyta</taxon>
        <taxon>Tracheophyta</taxon>
        <taxon>Spermatophyta</taxon>
        <taxon>Magnoliopsida</taxon>
        <taxon>eudicotyledons</taxon>
        <taxon>Gunneridae</taxon>
        <taxon>Pentapetalae</taxon>
        <taxon>asterids</taxon>
        <taxon>lamiids</taxon>
        <taxon>Lamiales</taxon>
        <taxon>Phrymaceae</taxon>
        <taxon>Erythranthe</taxon>
    </lineage>
</organism>
<dbReference type="AlphaFoldDB" id="A0A022RNW5"/>
<keyword evidence="8" id="KW-1185">Reference proteome</keyword>